<feature type="chain" id="PRO_5035177802" evidence="1">
    <location>
        <begin position="22"/>
        <end position="172"/>
    </location>
</feature>
<evidence type="ECO:0000256" key="1">
    <source>
        <dbReference type="SAM" id="SignalP"/>
    </source>
</evidence>
<feature type="domain" description="Lysozyme inhibitor LprI-like N-terminal" evidence="2">
    <location>
        <begin position="58"/>
        <end position="160"/>
    </location>
</feature>
<evidence type="ECO:0000259" key="2">
    <source>
        <dbReference type="Pfam" id="PF07007"/>
    </source>
</evidence>
<reference evidence="3" key="1">
    <citation type="submission" date="2020-10" db="EMBL/GenBank/DDBJ databases">
        <title>Paenihalocynthiibacter styelae gen. nov., sp. nov., isolated from stalked sea squirt Styela clava.</title>
        <authorList>
            <person name="Kim Y.-O."/>
            <person name="Yoon J.-H."/>
        </authorList>
    </citation>
    <scope>NUCLEOTIDE SEQUENCE</scope>
    <source>
        <strain evidence="3">MYP1-1</strain>
    </source>
</reference>
<dbReference type="Gene3D" id="1.20.1270.180">
    <property type="match status" value="1"/>
</dbReference>
<name>A0A8J7IMF7_9RHOB</name>
<dbReference type="Pfam" id="PF07007">
    <property type="entry name" value="LprI"/>
    <property type="match status" value="1"/>
</dbReference>
<proteinExistence type="predicted"/>
<dbReference type="Proteomes" id="UP000640583">
    <property type="component" value="Unassembled WGS sequence"/>
</dbReference>
<comment type="caution">
    <text evidence="3">The sequence shown here is derived from an EMBL/GenBank/DDBJ whole genome shotgun (WGS) entry which is preliminary data.</text>
</comment>
<dbReference type="EMBL" id="JADCKQ010000004">
    <property type="protein sequence ID" value="MBI1493291.1"/>
    <property type="molecule type" value="Genomic_DNA"/>
</dbReference>
<organism evidence="3 4">
    <name type="scientific">Halocynthiibacter styelae</name>
    <dbReference type="NCBI Taxonomy" id="2761955"/>
    <lineage>
        <taxon>Bacteria</taxon>
        <taxon>Pseudomonadati</taxon>
        <taxon>Pseudomonadota</taxon>
        <taxon>Alphaproteobacteria</taxon>
        <taxon>Rhodobacterales</taxon>
        <taxon>Paracoccaceae</taxon>
        <taxon>Halocynthiibacter</taxon>
    </lineage>
</organism>
<accession>A0A8J7IMF7</accession>
<keyword evidence="4" id="KW-1185">Reference proteome</keyword>
<gene>
    <name evidence="3" type="ORF">H1D41_06565</name>
</gene>
<dbReference type="AlphaFoldDB" id="A0A8J7IMF7"/>
<evidence type="ECO:0000313" key="3">
    <source>
        <dbReference type="EMBL" id="MBI1493291.1"/>
    </source>
</evidence>
<sequence length="172" mass="18506">MLRSQITVIAGLLAFALPVQAQEPVFDPELSLSCYYESGSGPGHAPALECVGLSANACMDSTPEGSSTVGMGHCLNQEYALWDDHLNNAYRVLRDKLEADDAEMERIGALTTSQAGALREMQVAWIAYRDASCEFERARWGGGTGGGPAQLACLMHETARQYFILATEAEGD</sequence>
<evidence type="ECO:0000313" key="4">
    <source>
        <dbReference type="Proteomes" id="UP000640583"/>
    </source>
</evidence>
<dbReference type="RefSeq" id="WP_228848142.1">
    <property type="nucleotide sequence ID" value="NZ_JADCKQ010000004.1"/>
</dbReference>
<feature type="signal peptide" evidence="1">
    <location>
        <begin position="1"/>
        <end position="21"/>
    </location>
</feature>
<keyword evidence="1" id="KW-0732">Signal</keyword>
<dbReference type="InterPro" id="IPR009739">
    <property type="entry name" value="LprI-like_N"/>
</dbReference>
<protein>
    <submittedName>
        <fullName evidence="3">DUF1311 domain-containing protein</fullName>
    </submittedName>
</protein>